<name>A0A2V1DK81_9PLEO</name>
<gene>
    <name evidence="1" type="ORF">DM02DRAFT_657131</name>
</gene>
<organism evidence="1 2">
    <name type="scientific">Periconia macrospinosa</name>
    <dbReference type="NCBI Taxonomy" id="97972"/>
    <lineage>
        <taxon>Eukaryota</taxon>
        <taxon>Fungi</taxon>
        <taxon>Dikarya</taxon>
        <taxon>Ascomycota</taxon>
        <taxon>Pezizomycotina</taxon>
        <taxon>Dothideomycetes</taxon>
        <taxon>Pleosporomycetidae</taxon>
        <taxon>Pleosporales</taxon>
        <taxon>Massarineae</taxon>
        <taxon>Periconiaceae</taxon>
        <taxon>Periconia</taxon>
    </lineage>
</organism>
<sequence length="315" mass="35586">MSTRIDDLDAISNPVRQKNYDIIACVCCILDSVINATHIWLTGYLPQKPHESVFNLPALLEQKMFPHVQELVISSSFISLLQQEMPRLQSLDISDTSREHLELVPRSTRHQSSLRFRQNGFKRLFLQLSAYHGVDDPNRLRELIVALGCSAVEDLTLEIGNNRYYPNPSFSLRAIVANLQPIAQNLRKFELIVDPGLDFYEGVREALASFTSLSTLIISLECLFDLAEKEGNIEDIECRLPACCSDIVLCCSEEEKAYSLLEEFCTQNVPAKFSDTELLGVHVNGPQGPMWKAICTAWADWNFYAALDESGYSFI</sequence>
<dbReference type="AlphaFoldDB" id="A0A2V1DK81"/>
<protein>
    <submittedName>
        <fullName evidence="1">Uncharacterized protein</fullName>
    </submittedName>
</protein>
<dbReference type="Proteomes" id="UP000244855">
    <property type="component" value="Unassembled WGS sequence"/>
</dbReference>
<evidence type="ECO:0000313" key="2">
    <source>
        <dbReference type="Proteomes" id="UP000244855"/>
    </source>
</evidence>
<keyword evidence="2" id="KW-1185">Reference proteome</keyword>
<accession>A0A2V1DK81</accession>
<reference evidence="1 2" key="1">
    <citation type="journal article" date="2018" name="Sci. Rep.">
        <title>Comparative genomics provides insights into the lifestyle and reveals functional heterogeneity of dark septate endophytic fungi.</title>
        <authorList>
            <person name="Knapp D.G."/>
            <person name="Nemeth J.B."/>
            <person name="Barry K."/>
            <person name="Hainaut M."/>
            <person name="Henrissat B."/>
            <person name="Johnson J."/>
            <person name="Kuo A."/>
            <person name="Lim J.H.P."/>
            <person name="Lipzen A."/>
            <person name="Nolan M."/>
            <person name="Ohm R.A."/>
            <person name="Tamas L."/>
            <person name="Grigoriev I.V."/>
            <person name="Spatafora J.W."/>
            <person name="Nagy L.G."/>
            <person name="Kovacs G.M."/>
        </authorList>
    </citation>
    <scope>NUCLEOTIDE SEQUENCE [LARGE SCALE GENOMIC DNA]</scope>
    <source>
        <strain evidence="1 2">DSE2036</strain>
    </source>
</reference>
<proteinExistence type="predicted"/>
<dbReference type="EMBL" id="KZ805409">
    <property type="protein sequence ID" value="PVH98607.1"/>
    <property type="molecule type" value="Genomic_DNA"/>
</dbReference>
<evidence type="ECO:0000313" key="1">
    <source>
        <dbReference type="EMBL" id="PVH98607.1"/>
    </source>
</evidence>